<reference evidence="1" key="1">
    <citation type="journal article" date="2019" name="BMC Genomics">
        <title>A new reference genome for Sorghum bicolor reveals high levels of sequence similarity between sweet and grain genotypes: implications for the genetics of sugar metabolism.</title>
        <authorList>
            <person name="Cooper E.A."/>
            <person name="Brenton Z.W."/>
            <person name="Flinn B.S."/>
            <person name="Jenkins J."/>
            <person name="Shu S."/>
            <person name="Flowers D."/>
            <person name="Luo F."/>
            <person name="Wang Y."/>
            <person name="Xia P."/>
            <person name="Barry K."/>
            <person name="Daum C."/>
            <person name="Lipzen A."/>
            <person name="Yoshinaga Y."/>
            <person name="Schmutz J."/>
            <person name="Saski C."/>
            <person name="Vermerris W."/>
            <person name="Kresovich S."/>
        </authorList>
    </citation>
    <scope>NUCLEOTIDE SEQUENCE</scope>
</reference>
<comment type="caution">
    <text evidence="1">The sequence shown here is derived from an EMBL/GenBank/DDBJ whole genome shotgun (WGS) entry which is preliminary data.</text>
</comment>
<name>A0A921QDL4_SORBI</name>
<accession>A0A921QDL4</accession>
<proteinExistence type="predicted"/>
<dbReference type="EMBL" id="CM027688">
    <property type="protein sequence ID" value="KAG0518391.1"/>
    <property type="molecule type" value="Genomic_DNA"/>
</dbReference>
<protein>
    <submittedName>
        <fullName evidence="1">Uncharacterized protein</fullName>
    </submittedName>
</protein>
<dbReference type="Proteomes" id="UP000807115">
    <property type="component" value="Chromosome 9"/>
</dbReference>
<organism evidence="1 2">
    <name type="scientific">Sorghum bicolor</name>
    <name type="common">Sorghum</name>
    <name type="synonym">Sorghum vulgare</name>
    <dbReference type="NCBI Taxonomy" id="4558"/>
    <lineage>
        <taxon>Eukaryota</taxon>
        <taxon>Viridiplantae</taxon>
        <taxon>Streptophyta</taxon>
        <taxon>Embryophyta</taxon>
        <taxon>Tracheophyta</taxon>
        <taxon>Spermatophyta</taxon>
        <taxon>Magnoliopsida</taxon>
        <taxon>Liliopsida</taxon>
        <taxon>Poales</taxon>
        <taxon>Poaceae</taxon>
        <taxon>PACMAD clade</taxon>
        <taxon>Panicoideae</taxon>
        <taxon>Andropogonodae</taxon>
        <taxon>Andropogoneae</taxon>
        <taxon>Sorghinae</taxon>
        <taxon>Sorghum</taxon>
    </lineage>
</organism>
<evidence type="ECO:0000313" key="1">
    <source>
        <dbReference type="EMBL" id="KAG0518391.1"/>
    </source>
</evidence>
<sequence length="54" mass="6399">MLVICRRLFLKAIRVRLLIYRLSREHTQSILRSKEPRSARESLLHCCTNFLGLS</sequence>
<gene>
    <name evidence="1" type="ORF">BDA96_09G171300</name>
</gene>
<reference evidence="1" key="2">
    <citation type="submission" date="2020-10" db="EMBL/GenBank/DDBJ databases">
        <authorList>
            <person name="Cooper E.A."/>
            <person name="Brenton Z.W."/>
            <person name="Flinn B.S."/>
            <person name="Jenkins J."/>
            <person name="Shu S."/>
            <person name="Flowers D."/>
            <person name="Luo F."/>
            <person name="Wang Y."/>
            <person name="Xia P."/>
            <person name="Barry K."/>
            <person name="Daum C."/>
            <person name="Lipzen A."/>
            <person name="Yoshinaga Y."/>
            <person name="Schmutz J."/>
            <person name="Saski C."/>
            <person name="Vermerris W."/>
            <person name="Kresovich S."/>
        </authorList>
    </citation>
    <scope>NUCLEOTIDE SEQUENCE</scope>
</reference>
<evidence type="ECO:0000313" key="2">
    <source>
        <dbReference type="Proteomes" id="UP000807115"/>
    </source>
</evidence>
<dbReference type="AlphaFoldDB" id="A0A921QDL4"/>